<dbReference type="eggNOG" id="ENOG502Z9IR">
    <property type="taxonomic scope" value="Bacteria"/>
</dbReference>
<dbReference type="Gene3D" id="2.60.120.40">
    <property type="match status" value="1"/>
</dbReference>
<protein>
    <recommendedName>
        <fullName evidence="3">C1q domain-containing protein</fullName>
    </recommendedName>
</protein>
<dbReference type="STRING" id="721133.SAMN05216176_111173"/>
<sequence>MEQTARLRLPYIMPQQAQKHVTHNEALRLLDGLVQLSVVDRDRTLPPEDPQEGASHIVGGGAGGEWDGWTGSVACFIDGIWERLTPRAGWRAWVEAEGFLIIHDGTEWQRINGIPEEGAVIQNAALVGVGTGADVENPFAAKLNKVLWTARPIGEGGSGDLFYTMNKETSAKDVGLLLQSGYSTRALMGLFGSDDWRLAVSPDGTSFQDAIRTDRSSGRTVLPGNPKFAAHLNYDQYIAAGSWTRVAVNNTDYNDQAAFDAAENRFVAPASGLYAFGASVGWKQNGTNVPSGVKARLALNETAGLSAPLAMPDLSAAGAVGGEALLHLHAMAVLAEGDRVELQQFFPGLDGYAPAHVTRFWGHWVA</sequence>
<dbReference type="Pfam" id="PF10983">
    <property type="entry name" value="DUF2793"/>
    <property type="match status" value="1"/>
</dbReference>
<evidence type="ECO:0008006" key="3">
    <source>
        <dbReference type="Google" id="ProtNLM"/>
    </source>
</evidence>
<evidence type="ECO:0000313" key="2">
    <source>
        <dbReference type="Proteomes" id="UP000007374"/>
    </source>
</evidence>
<dbReference type="SUPFAM" id="SSF49842">
    <property type="entry name" value="TNF-like"/>
    <property type="match status" value="1"/>
</dbReference>
<dbReference type="InterPro" id="IPR008983">
    <property type="entry name" value="Tumour_necrosis_fac-like_dom"/>
</dbReference>
<dbReference type="RefSeq" id="WP_009451319.1">
    <property type="nucleotide sequence ID" value="NZ_AMSI01000011.1"/>
</dbReference>
<dbReference type="OrthoDB" id="564699at2"/>
<dbReference type="AlphaFoldDB" id="K2NPK5"/>
<dbReference type="PATRIC" id="fig|1231190.3.peg.3246"/>
<dbReference type="Proteomes" id="UP000007374">
    <property type="component" value="Unassembled WGS sequence"/>
</dbReference>
<dbReference type="InterPro" id="IPR021251">
    <property type="entry name" value="DUF2793"/>
</dbReference>
<accession>K2NPK5</accession>
<evidence type="ECO:0000313" key="1">
    <source>
        <dbReference type="EMBL" id="EKF41305.1"/>
    </source>
</evidence>
<reference evidence="1 2" key="1">
    <citation type="journal article" date="2012" name="J. Bacteriol.">
        <title>Genome Sequence of Nitratireductor indicus Type Strain C115.</title>
        <authorList>
            <person name="Lai Q."/>
            <person name="Li G."/>
            <person name="Yu Z."/>
            <person name="Shao Z."/>
        </authorList>
    </citation>
    <scope>NUCLEOTIDE SEQUENCE [LARGE SCALE GENOMIC DNA]</scope>
    <source>
        <strain evidence="1 2">C115</strain>
    </source>
</reference>
<name>K2NPK5_9HYPH</name>
<organism evidence="1 2">
    <name type="scientific">Nitratireductor indicus C115</name>
    <dbReference type="NCBI Taxonomy" id="1231190"/>
    <lineage>
        <taxon>Bacteria</taxon>
        <taxon>Pseudomonadati</taxon>
        <taxon>Pseudomonadota</taxon>
        <taxon>Alphaproteobacteria</taxon>
        <taxon>Hyphomicrobiales</taxon>
        <taxon>Phyllobacteriaceae</taxon>
        <taxon>Nitratireductor</taxon>
    </lineage>
</organism>
<dbReference type="EMBL" id="AMSI01000011">
    <property type="protein sequence ID" value="EKF41305.1"/>
    <property type="molecule type" value="Genomic_DNA"/>
</dbReference>
<proteinExistence type="predicted"/>
<keyword evidence="2" id="KW-1185">Reference proteome</keyword>
<comment type="caution">
    <text evidence="1">The sequence shown here is derived from an EMBL/GenBank/DDBJ whole genome shotgun (WGS) entry which is preliminary data.</text>
</comment>
<gene>
    <name evidence="1" type="ORF">NA8A_15676</name>
</gene>